<evidence type="ECO:0000313" key="2">
    <source>
        <dbReference type="EMBL" id="APD90578.1"/>
    </source>
</evidence>
<reference evidence="2 3" key="1">
    <citation type="submission" date="2016-11" db="EMBL/GenBank/DDBJ databases">
        <title>Networking in microbes: conjugative elements and plasmids in the genus Alteromonas.</title>
        <authorList>
            <person name="Lopez-Perez M."/>
            <person name="Ramon-Marco N."/>
            <person name="Rodriguez-Valera F."/>
        </authorList>
    </citation>
    <scope>NUCLEOTIDE SEQUENCE [LARGE SCALE GENOMIC DNA]</scope>
    <source>
        <strain evidence="2 3">CP48</strain>
    </source>
</reference>
<evidence type="ECO:0000256" key="1">
    <source>
        <dbReference type="SAM" id="Phobius"/>
    </source>
</evidence>
<dbReference type="AlphaFoldDB" id="A0AAC9JBH2"/>
<sequence length="509" mass="58895">MLKYIYLINFFKIYHDITIYHAILPIGYLMHYTSTKGLQIKNKSKSFKNNVFRCLLIFLLTMTLSCVVSSTENNLFLLRDSTSGQIGHVRNYAPPANDMNVLFGWNNENDNGINWSGWLWQQNVAYGNEGWVLGSKNLLGGPINTYFGQSPRSFDKSDYGDDNLVEITRNERSPSTSRGGALRIFDNPDNFTSPNQASWWMYYGARPLVEKGITSESTDRMSFYIKLKGLKPQGEKGSPDSLSTNFHIGTYLCWDKEQPAKNTGEGCPREGPGNQHYYHYFGFNPGAWIHTQVDDHPNHHRGKPGNRYHDNNPVKADGMSYFAQLMRFYFEIRIPQTEDTEFIVDELLFYSTREAIEPNQNDESITSLWVGYWPDNDYWEIGFKDGGKFGVGENKFSTFEIRWSTLPITNENYEQSNIVEPLFYSGTEYVGAENPHYVRRANDYKRDVWTRFTLPAQVVNDYQTIYFAVKDVSTKQKNKGTRWPWNRDDHGEAPSSYIRTIDYSLRPVN</sequence>
<gene>
    <name evidence="2" type="ORF">BM524_12660</name>
</gene>
<feature type="transmembrane region" description="Helical" evidence="1">
    <location>
        <begin position="51"/>
        <end position="70"/>
    </location>
</feature>
<accession>A0AAC9JBH2</accession>
<dbReference type="Proteomes" id="UP000182101">
    <property type="component" value="Chromosome"/>
</dbReference>
<evidence type="ECO:0000313" key="3">
    <source>
        <dbReference type="Proteomes" id="UP000182101"/>
    </source>
</evidence>
<dbReference type="EMBL" id="CP018024">
    <property type="protein sequence ID" value="APD90578.1"/>
    <property type="molecule type" value="Genomic_DNA"/>
</dbReference>
<protein>
    <submittedName>
        <fullName evidence="2">Uncharacterized protein</fullName>
    </submittedName>
</protein>
<keyword evidence="1" id="KW-0472">Membrane</keyword>
<proteinExistence type="predicted"/>
<keyword evidence="1" id="KW-0812">Transmembrane</keyword>
<organism evidence="2 3">
    <name type="scientific">Alteromonas mediterranea</name>
    <dbReference type="NCBI Taxonomy" id="314275"/>
    <lineage>
        <taxon>Bacteria</taxon>
        <taxon>Pseudomonadati</taxon>
        <taxon>Pseudomonadota</taxon>
        <taxon>Gammaproteobacteria</taxon>
        <taxon>Alteromonadales</taxon>
        <taxon>Alteromonadaceae</taxon>
        <taxon>Alteromonas/Salinimonas group</taxon>
        <taxon>Alteromonas</taxon>
    </lineage>
</organism>
<name>A0AAC9JBH2_9ALTE</name>
<keyword evidence="1" id="KW-1133">Transmembrane helix</keyword>